<evidence type="ECO:0000256" key="3">
    <source>
        <dbReference type="ARBA" id="ARBA00022490"/>
    </source>
</evidence>
<dbReference type="InterPro" id="IPR036869">
    <property type="entry name" value="J_dom_sf"/>
</dbReference>
<reference evidence="8" key="1">
    <citation type="submission" date="2021-10" db="EMBL/GenBank/DDBJ databases">
        <title>De novo Genome Assembly of Clathrus columnatus (Basidiomycota, Fungi) Using Illumina and Nanopore Sequence Data.</title>
        <authorList>
            <person name="Ogiso-Tanaka E."/>
            <person name="Itagaki H."/>
            <person name="Hosoya T."/>
            <person name="Hosaka K."/>
        </authorList>
    </citation>
    <scope>NUCLEOTIDE SEQUENCE</scope>
    <source>
        <strain evidence="8">MO-923</strain>
    </source>
</reference>
<dbReference type="InterPro" id="IPR052094">
    <property type="entry name" value="Pre-mRNA-splicing_ERAD"/>
</dbReference>
<dbReference type="CDD" id="cd06257">
    <property type="entry name" value="DnaJ"/>
    <property type="match status" value="1"/>
</dbReference>
<dbReference type="PANTHER" id="PTHR44313:SF1">
    <property type="entry name" value="DNAJ HOMOLOG SUBFAMILY C MEMBER 17"/>
    <property type="match status" value="1"/>
</dbReference>
<keyword evidence="5" id="KW-0539">Nucleus</keyword>
<protein>
    <recommendedName>
        <fullName evidence="7">J domain-containing protein</fullName>
    </recommendedName>
</protein>
<dbReference type="SUPFAM" id="SSF46565">
    <property type="entry name" value="Chaperone J-domain"/>
    <property type="match status" value="1"/>
</dbReference>
<dbReference type="GO" id="GO:0005737">
    <property type="term" value="C:cytoplasm"/>
    <property type="evidence" value="ECO:0007669"/>
    <property type="project" value="UniProtKB-SubCell"/>
</dbReference>
<gene>
    <name evidence="8" type="ORF">Clacol_009204</name>
</gene>
<dbReference type="Pfam" id="PF00226">
    <property type="entry name" value="DnaJ"/>
    <property type="match status" value="1"/>
</dbReference>
<evidence type="ECO:0000256" key="1">
    <source>
        <dbReference type="ARBA" id="ARBA00004123"/>
    </source>
</evidence>
<evidence type="ECO:0000313" key="8">
    <source>
        <dbReference type="EMBL" id="GJJ14934.1"/>
    </source>
</evidence>
<evidence type="ECO:0000259" key="7">
    <source>
        <dbReference type="PROSITE" id="PS50076"/>
    </source>
</evidence>
<proteinExistence type="predicted"/>
<name>A0AAV5AQE9_9AGAM</name>
<evidence type="ECO:0000256" key="2">
    <source>
        <dbReference type="ARBA" id="ARBA00004496"/>
    </source>
</evidence>
<keyword evidence="4" id="KW-0143">Chaperone</keyword>
<evidence type="ECO:0000313" key="9">
    <source>
        <dbReference type="Proteomes" id="UP001050691"/>
    </source>
</evidence>
<feature type="domain" description="J" evidence="7">
    <location>
        <begin position="9"/>
        <end position="74"/>
    </location>
</feature>
<dbReference type="GO" id="GO:0000390">
    <property type="term" value="P:spliceosomal complex disassembly"/>
    <property type="evidence" value="ECO:0007669"/>
    <property type="project" value="TreeGrafter"/>
</dbReference>
<dbReference type="SMART" id="SM00271">
    <property type="entry name" value="DnaJ"/>
    <property type="match status" value="1"/>
</dbReference>
<dbReference type="PROSITE" id="PS50076">
    <property type="entry name" value="DNAJ_2"/>
    <property type="match status" value="1"/>
</dbReference>
<sequence length="343" mass="39262">MVGKEEFIDAYELLGIQIEASEAEVKRAYRQRSLKVHPDRHPNNPDAAAKFHELNQAYELLLDPSRRSALDVVIQTKLAHKARVKKFDVKRKGLQEELEEAERAAKRFKEDKAKQAREVQQETERIMEEGRRMRLQKEEGLRRNEERKEKESTITENTYTLGSLDTTIRIKYSLIKYPDLVTPSSLKSLLARFGPVDESSIVLFMKPPKKAPTKPPKFASALVPFEKIGDAHAAVCSSGLESKGLKDIEISWAGGKEPEILETLKQKRSVETTSFIHSSNEATSPPPIFSFEPSFSFDSMEAQEQIYKAPSTELDFESITLMRLRQAERERLEREILEQEAEQ</sequence>
<organism evidence="8 9">
    <name type="scientific">Clathrus columnatus</name>
    <dbReference type="NCBI Taxonomy" id="1419009"/>
    <lineage>
        <taxon>Eukaryota</taxon>
        <taxon>Fungi</taxon>
        <taxon>Dikarya</taxon>
        <taxon>Basidiomycota</taxon>
        <taxon>Agaricomycotina</taxon>
        <taxon>Agaricomycetes</taxon>
        <taxon>Phallomycetidae</taxon>
        <taxon>Phallales</taxon>
        <taxon>Clathraceae</taxon>
        <taxon>Clathrus</taxon>
    </lineage>
</organism>
<feature type="coiled-coil region" evidence="6">
    <location>
        <begin position="84"/>
        <end position="129"/>
    </location>
</feature>
<dbReference type="EMBL" id="BPWL01000010">
    <property type="protein sequence ID" value="GJJ14934.1"/>
    <property type="molecule type" value="Genomic_DNA"/>
</dbReference>
<keyword evidence="6" id="KW-0175">Coiled coil</keyword>
<dbReference type="Proteomes" id="UP001050691">
    <property type="component" value="Unassembled WGS sequence"/>
</dbReference>
<dbReference type="InterPro" id="IPR001623">
    <property type="entry name" value="DnaJ_domain"/>
</dbReference>
<dbReference type="AlphaFoldDB" id="A0AAV5AQE9"/>
<comment type="subcellular location">
    <subcellularLocation>
        <location evidence="2">Cytoplasm</location>
    </subcellularLocation>
    <subcellularLocation>
        <location evidence="1">Nucleus</location>
    </subcellularLocation>
</comment>
<dbReference type="GO" id="GO:0005681">
    <property type="term" value="C:spliceosomal complex"/>
    <property type="evidence" value="ECO:0007669"/>
    <property type="project" value="TreeGrafter"/>
</dbReference>
<evidence type="ECO:0000256" key="4">
    <source>
        <dbReference type="ARBA" id="ARBA00023186"/>
    </source>
</evidence>
<accession>A0AAV5AQE9</accession>
<comment type="caution">
    <text evidence="8">The sequence shown here is derived from an EMBL/GenBank/DDBJ whole genome shotgun (WGS) entry which is preliminary data.</text>
</comment>
<keyword evidence="3" id="KW-0963">Cytoplasm</keyword>
<dbReference type="PANTHER" id="PTHR44313">
    <property type="entry name" value="DNAJ HOMOLOG SUBFAMILY C MEMBER 17"/>
    <property type="match status" value="1"/>
</dbReference>
<keyword evidence="9" id="KW-1185">Reference proteome</keyword>
<evidence type="ECO:0000256" key="5">
    <source>
        <dbReference type="ARBA" id="ARBA00023242"/>
    </source>
</evidence>
<dbReference type="PRINTS" id="PR00625">
    <property type="entry name" value="JDOMAIN"/>
</dbReference>
<dbReference type="Gene3D" id="1.10.287.110">
    <property type="entry name" value="DnaJ domain"/>
    <property type="match status" value="1"/>
</dbReference>
<evidence type="ECO:0000256" key="6">
    <source>
        <dbReference type="SAM" id="Coils"/>
    </source>
</evidence>